<dbReference type="GO" id="GO:0016616">
    <property type="term" value="F:oxidoreductase activity, acting on the CH-OH group of donors, NAD or NADP as acceptor"/>
    <property type="evidence" value="ECO:0007669"/>
    <property type="project" value="InterPro"/>
</dbReference>
<evidence type="ECO:0000313" key="1">
    <source>
        <dbReference type="EMBL" id="CAE7610904.1"/>
    </source>
</evidence>
<dbReference type="AlphaFoldDB" id="A0A812V0P4"/>
<organism evidence="1 2">
    <name type="scientific">Symbiodinium natans</name>
    <dbReference type="NCBI Taxonomy" id="878477"/>
    <lineage>
        <taxon>Eukaryota</taxon>
        <taxon>Sar</taxon>
        <taxon>Alveolata</taxon>
        <taxon>Dinophyceae</taxon>
        <taxon>Suessiales</taxon>
        <taxon>Symbiodiniaceae</taxon>
        <taxon>Symbiodinium</taxon>
    </lineage>
</organism>
<keyword evidence="2" id="KW-1185">Reference proteome</keyword>
<reference evidence="1" key="1">
    <citation type="submission" date="2021-02" db="EMBL/GenBank/DDBJ databases">
        <authorList>
            <person name="Dougan E. K."/>
            <person name="Rhodes N."/>
            <person name="Thang M."/>
            <person name="Chan C."/>
        </authorList>
    </citation>
    <scope>NUCLEOTIDE SEQUENCE</scope>
</reference>
<dbReference type="Gene3D" id="3.90.110.10">
    <property type="entry name" value="Lactate dehydrogenase/glycoside hydrolase, family 4, C-terminal"/>
    <property type="match status" value="1"/>
</dbReference>
<name>A0A812V0P4_9DINO</name>
<dbReference type="Proteomes" id="UP000604046">
    <property type="component" value="Unassembled WGS sequence"/>
</dbReference>
<comment type="caution">
    <text evidence="1">The sequence shown here is derived from an EMBL/GenBank/DDBJ whole genome shotgun (WGS) entry which is preliminary data.</text>
</comment>
<accession>A0A812V0P4</accession>
<dbReference type="EMBL" id="CAJNDS010002826">
    <property type="protein sequence ID" value="CAE7610904.1"/>
    <property type="molecule type" value="Genomic_DNA"/>
</dbReference>
<sequence>MGKKRTECAYVKSDITAACPATKREPLDFDRIGVLLEAQSKTEVLPLGELSDYEKTRLEEVKTQLKSEIDSGLKYAEENSLAD</sequence>
<dbReference type="OrthoDB" id="1685274at2759"/>
<protein>
    <submittedName>
        <fullName evidence="1">MMDHI protein</fullName>
    </submittedName>
</protein>
<gene>
    <name evidence="1" type="primary">MMDHI</name>
    <name evidence="1" type="ORF">SNAT2548_LOCUS34724</name>
</gene>
<dbReference type="InterPro" id="IPR015955">
    <property type="entry name" value="Lactate_DH/Glyco_Ohase_4_C"/>
</dbReference>
<evidence type="ECO:0000313" key="2">
    <source>
        <dbReference type="Proteomes" id="UP000604046"/>
    </source>
</evidence>
<proteinExistence type="predicted"/>